<dbReference type="GeneID" id="85313520"/>
<accession>A0AAJ0BPL9</accession>
<dbReference type="RefSeq" id="XP_060278356.1">
    <property type="nucleotide sequence ID" value="XM_060430333.1"/>
</dbReference>
<reference evidence="1" key="1">
    <citation type="submission" date="2023-06" db="EMBL/GenBank/DDBJ databases">
        <title>Genome-scale phylogeny and comparative genomics of the fungal order Sordariales.</title>
        <authorList>
            <consortium name="Lawrence Berkeley National Laboratory"/>
            <person name="Hensen N."/>
            <person name="Bonometti L."/>
            <person name="Westerberg I."/>
            <person name="Brannstrom I.O."/>
            <person name="Guillou S."/>
            <person name="Cros-Aarteil S."/>
            <person name="Calhoun S."/>
            <person name="Haridas S."/>
            <person name="Kuo A."/>
            <person name="Mondo S."/>
            <person name="Pangilinan J."/>
            <person name="Riley R."/>
            <person name="Labutti K."/>
            <person name="Andreopoulos B."/>
            <person name="Lipzen A."/>
            <person name="Chen C."/>
            <person name="Yanf M."/>
            <person name="Daum C."/>
            <person name="Ng V."/>
            <person name="Clum A."/>
            <person name="Steindorff A."/>
            <person name="Ohm R."/>
            <person name="Martin F."/>
            <person name="Silar P."/>
            <person name="Natvig D."/>
            <person name="Lalanne C."/>
            <person name="Gautier V."/>
            <person name="Ament-Velasquez S.L."/>
            <person name="Kruys A."/>
            <person name="Hutchinson M.I."/>
            <person name="Powell A.J."/>
            <person name="Barry K."/>
            <person name="Miller A.N."/>
            <person name="Grigoriev I.V."/>
            <person name="Debuchy R."/>
            <person name="Gladieux P."/>
            <person name="Thoren M.H."/>
            <person name="Johannesson H."/>
        </authorList>
    </citation>
    <scope>NUCLEOTIDE SEQUENCE</scope>
    <source>
        <strain evidence="1">8032-3</strain>
    </source>
</reference>
<keyword evidence="2" id="KW-1185">Reference proteome</keyword>
<dbReference type="InterPro" id="IPR027409">
    <property type="entry name" value="GroEL-like_apical_dom_sf"/>
</dbReference>
<evidence type="ECO:0000313" key="1">
    <source>
        <dbReference type="EMBL" id="KAK1762143.1"/>
    </source>
</evidence>
<sequence>MPTLDSRRRSKSFDTQWQIIFQKLEAFYGTGAEVVLSKLPIGNLATQYFAVSDVGQRSLASRVLKRPIAVADRQAVKDIR</sequence>
<proteinExistence type="predicted"/>
<protein>
    <submittedName>
        <fullName evidence="1">Uncharacterized protein</fullName>
    </submittedName>
</protein>
<gene>
    <name evidence="1" type="ORF">QBC33DRAFT_564067</name>
</gene>
<name>A0AAJ0BPL9_9PEZI</name>
<organism evidence="1 2">
    <name type="scientific">Phialemonium atrogriseum</name>
    <dbReference type="NCBI Taxonomy" id="1093897"/>
    <lineage>
        <taxon>Eukaryota</taxon>
        <taxon>Fungi</taxon>
        <taxon>Dikarya</taxon>
        <taxon>Ascomycota</taxon>
        <taxon>Pezizomycotina</taxon>
        <taxon>Sordariomycetes</taxon>
        <taxon>Sordariomycetidae</taxon>
        <taxon>Cephalothecales</taxon>
        <taxon>Cephalothecaceae</taxon>
        <taxon>Phialemonium</taxon>
    </lineage>
</organism>
<dbReference type="Proteomes" id="UP001244011">
    <property type="component" value="Unassembled WGS sequence"/>
</dbReference>
<dbReference type="SUPFAM" id="SSF52029">
    <property type="entry name" value="GroEL apical domain-like"/>
    <property type="match status" value="1"/>
</dbReference>
<dbReference type="AlphaFoldDB" id="A0AAJ0BPL9"/>
<evidence type="ECO:0000313" key="2">
    <source>
        <dbReference type="Proteomes" id="UP001244011"/>
    </source>
</evidence>
<dbReference type="EMBL" id="MU839042">
    <property type="protein sequence ID" value="KAK1762143.1"/>
    <property type="molecule type" value="Genomic_DNA"/>
</dbReference>
<comment type="caution">
    <text evidence="1">The sequence shown here is derived from an EMBL/GenBank/DDBJ whole genome shotgun (WGS) entry which is preliminary data.</text>
</comment>